<evidence type="ECO:0000313" key="2">
    <source>
        <dbReference type="Proteomes" id="UP000635828"/>
    </source>
</evidence>
<comment type="caution">
    <text evidence="1">The sequence shown here is derived from an EMBL/GenBank/DDBJ whole genome shotgun (WGS) entry which is preliminary data.</text>
</comment>
<gene>
    <name evidence="1" type="ORF">H8S22_17755</name>
</gene>
<keyword evidence="2" id="KW-1185">Reference proteome</keyword>
<dbReference type="Proteomes" id="UP000635828">
    <property type="component" value="Unassembled WGS sequence"/>
</dbReference>
<name>A0ABR7FXT4_9FIRM</name>
<sequence>MESNTYSDGITKITDQFWDDICINCGHEYWSVSLNCVCPECKCQNADVINNLHVCKEELKKFNKFRPEAGGKK</sequence>
<proteinExistence type="predicted"/>
<accession>A0ABR7FXT4</accession>
<dbReference type="RefSeq" id="WP_024727132.1">
    <property type="nucleotide sequence ID" value="NZ_JACOOS010000046.1"/>
</dbReference>
<evidence type="ECO:0000313" key="1">
    <source>
        <dbReference type="EMBL" id="MBC5679306.1"/>
    </source>
</evidence>
<reference evidence="1 2" key="1">
    <citation type="submission" date="2020-08" db="EMBL/GenBank/DDBJ databases">
        <title>Genome public.</title>
        <authorList>
            <person name="Liu C."/>
            <person name="Sun Q."/>
        </authorList>
    </citation>
    <scope>NUCLEOTIDE SEQUENCE [LARGE SCALE GENOMIC DNA]</scope>
    <source>
        <strain evidence="1 2">NSJ-7</strain>
    </source>
</reference>
<protein>
    <submittedName>
        <fullName evidence="1">Uncharacterized protein</fullName>
    </submittedName>
</protein>
<organism evidence="1 2">
    <name type="scientific">Anaerostipes hominis</name>
    <name type="common">ex Liu et al. 2021</name>
    <dbReference type="NCBI Taxonomy" id="2763018"/>
    <lineage>
        <taxon>Bacteria</taxon>
        <taxon>Bacillati</taxon>
        <taxon>Bacillota</taxon>
        <taxon>Clostridia</taxon>
        <taxon>Lachnospirales</taxon>
        <taxon>Lachnospiraceae</taxon>
        <taxon>Anaerostipes</taxon>
    </lineage>
</organism>
<dbReference type="EMBL" id="JACOOS010000046">
    <property type="protein sequence ID" value="MBC5679306.1"/>
    <property type="molecule type" value="Genomic_DNA"/>
</dbReference>